<dbReference type="PRINTS" id="PR00502">
    <property type="entry name" value="NUDIXFAMILY"/>
</dbReference>
<dbReference type="EMBL" id="JAUJWU010000003">
    <property type="protein sequence ID" value="MDN7246439.1"/>
    <property type="molecule type" value="Genomic_DNA"/>
</dbReference>
<organism evidence="5 6">
    <name type="scientific">Planococcus shenhongbingii</name>
    <dbReference type="NCBI Taxonomy" id="3058398"/>
    <lineage>
        <taxon>Bacteria</taxon>
        <taxon>Bacillati</taxon>
        <taxon>Bacillota</taxon>
        <taxon>Bacilli</taxon>
        <taxon>Bacillales</taxon>
        <taxon>Caryophanaceae</taxon>
        <taxon>Planococcus</taxon>
    </lineage>
</organism>
<dbReference type="Pfam" id="PF00293">
    <property type="entry name" value="NUDIX"/>
    <property type="match status" value="1"/>
</dbReference>
<dbReference type="InterPro" id="IPR000086">
    <property type="entry name" value="NUDIX_hydrolase_dom"/>
</dbReference>
<dbReference type="CDD" id="cd04677">
    <property type="entry name" value="NUDIX_Hydrolase"/>
    <property type="match status" value="1"/>
</dbReference>
<dbReference type="PANTHER" id="PTHR43046:SF2">
    <property type="entry name" value="8-OXO-DGTP DIPHOSPHATASE-RELATED"/>
    <property type="match status" value="1"/>
</dbReference>
<dbReference type="PROSITE" id="PS51462">
    <property type="entry name" value="NUDIX"/>
    <property type="match status" value="1"/>
</dbReference>
<name>A0ABT8NFF4_9BACL</name>
<accession>A0ABT8NFF4</accession>
<gene>
    <name evidence="5" type="ORF">QWY13_13160</name>
</gene>
<comment type="similarity">
    <text evidence="3">Belongs to the Nudix hydrolase family.</text>
</comment>
<feature type="domain" description="Nudix hydrolase" evidence="4">
    <location>
        <begin position="15"/>
        <end position="148"/>
    </location>
</feature>
<comment type="caution">
    <text evidence="5">The sequence shown here is derived from an EMBL/GenBank/DDBJ whole genome shotgun (WGS) entry which is preliminary data.</text>
</comment>
<dbReference type="GO" id="GO:0016787">
    <property type="term" value="F:hydrolase activity"/>
    <property type="evidence" value="ECO:0007669"/>
    <property type="project" value="UniProtKB-KW"/>
</dbReference>
<dbReference type="SUPFAM" id="SSF55811">
    <property type="entry name" value="Nudix"/>
    <property type="match status" value="1"/>
</dbReference>
<dbReference type="InterPro" id="IPR020084">
    <property type="entry name" value="NUDIX_hydrolase_CS"/>
</dbReference>
<protein>
    <submittedName>
        <fullName evidence="5">NUDIX hydrolase</fullName>
    </submittedName>
</protein>
<sequence length="158" mass="17869">MGYVEDLRVMIGHRPVIFTGAVTVIADDKGRLLLQERKFPKGTWGLPGGLMELGESTEQAARREVLEETGLTVSGLHLINVYSGPDHFVVAENGDEFYLVTIAYYSEGYEGELVIEESESVSFEFFFPDQLPEKMIGSHRVIVKEFLDKHYSVEEHKK</sequence>
<reference evidence="5 6" key="1">
    <citation type="submission" date="2023-07" db="EMBL/GenBank/DDBJ databases">
        <title>Novel species in genus Planococcus.</title>
        <authorList>
            <person name="Ning S."/>
        </authorList>
    </citation>
    <scope>NUCLEOTIDE SEQUENCE [LARGE SCALE GENOMIC DNA]</scope>
    <source>
        <strain evidence="5 6">N017</strain>
    </source>
</reference>
<keyword evidence="6" id="KW-1185">Reference proteome</keyword>
<evidence type="ECO:0000259" key="4">
    <source>
        <dbReference type="PROSITE" id="PS51462"/>
    </source>
</evidence>
<evidence type="ECO:0000313" key="5">
    <source>
        <dbReference type="EMBL" id="MDN7246439.1"/>
    </source>
</evidence>
<dbReference type="RefSeq" id="WP_300991723.1">
    <property type="nucleotide sequence ID" value="NZ_CP129235.1"/>
</dbReference>
<dbReference type="Gene3D" id="3.90.79.10">
    <property type="entry name" value="Nucleoside Triphosphate Pyrophosphohydrolase"/>
    <property type="match status" value="1"/>
</dbReference>
<evidence type="ECO:0000256" key="2">
    <source>
        <dbReference type="ARBA" id="ARBA00022801"/>
    </source>
</evidence>
<dbReference type="InterPro" id="IPR015797">
    <property type="entry name" value="NUDIX_hydrolase-like_dom_sf"/>
</dbReference>
<keyword evidence="2 3" id="KW-0378">Hydrolase</keyword>
<proteinExistence type="inferred from homology"/>
<evidence type="ECO:0000313" key="6">
    <source>
        <dbReference type="Proteomes" id="UP001172142"/>
    </source>
</evidence>
<dbReference type="PANTHER" id="PTHR43046">
    <property type="entry name" value="GDP-MANNOSE MANNOSYL HYDROLASE"/>
    <property type="match status" value="1"/>
</dbReference>
<evidence type="ECO:0000256" key="3">
    <source>
        <dbReference type="RuleBase" id="RU003476"/>
    </source>
</evidence>
<comment type="cofactor">
    <cofactor evidence="1">
        <name>Mg(2+)</name>
        <dbReference type="ChEBI" id="CHEBI:18420"/>
    </cofactor>
</comment>
<dbReference type="InterPro" id="IPR020476">
    <property type="entry name" value="Nudix_hydrolase"/>
</dbReference>
<evidence type="ECO:0000256" key="1">
    <source>
        <dbReference type="ARBA" id="ARBA00001946"/>
    </source>
</evidence>
<dbReference type="Proteomes" id="UP001172142">
    <property type="component" value="Unassembled WGS sequence"/>
</dbReference>
<dbReference type="PROSITE" id="PS00893">
    <property type="entry name" value="NUDIX_BOX"/>
    <property type="match status" value="1"/>
</dbReference>